<dbReference type="Gene3D" id="3.30.560.10">
    <property type="entry name" value="Glucose Oxidase, domain 3"/>
    <property type="match status" value="1"/>
</dbReference>
<evidence type="ECO:0000256" key="1">
    <source>
        <dbReference type="ARBA" id="ARBA00010790"/>
    </source>
</evidence>
<comment type="caution">
    <text evidence="2">The sequence shown here is derived from an EMBL/GenBank/DDBJ whole genome shotgun (WGS) entry which is preliminary data.</text>
</comment>
<name>A0A917KT29_9ACTN</name>
<dbReference type="RefSeq" id="WP_189312957.1">
    <property type="nucleotide sequence ID" value="NZ_BMQA01000014.1"/>
</dbReference>
<reference evidence="2" key="2">
    <citation type="submission" date="2020-09" db="EMBL/GenBank/DDBJ databases">
        <authorList>
            <person name="Sun Q."/>
            <person name="Ohkuma M."/>
        </authorList>
    </citation>
    <scope>NUCLEOTIDE SEQUENCE</scope>
    <source>
        <strain evidence="2">JCM 3086</strain>
    </source>
</reference>
<dbReference type="EMBL" id="BMQA01000014">
    <property type="protein sequence ID" value="GGJ28161.1"/>
    <property type="molecule type" value="Genomic_DNA"/>
</dbReference>
<accession>A0A917KT29</accession>
<dbReference type="SUPFAM" id="SSF51905">
    <property type="entry name" value="FAD/NAD(P)-binding domain"/>
    <property type="match status" value="1"/>
</dbReference>
<dbReference type="GO" id="GO:0016491">
    <property type="term" value="F:oxidoreductase activity"/>
    <property type="evidence" value="ECO:0007669"/>
    <property type="project" value="TreeGrafter"/>
</dbReference>
<gene>
    <name evidence="2" type="ORF">GCM10010121_044330</name>
</gene>
<protein>
    <recommendedName>
        <fullName evidence="4">Glucose-methanol-choline oxidoreductase N-terminal domain-containing protein</fullName>
    </recommendedName>
</protein>
<dbReference type="PANTHER" id="PTHR11552:SF147">
    <property type="entry name" value="CHOLINE DEHYDROGENASE, MITOCHONDRIAL"/>
    <property type="match status" value="1"/>
</dbReference>
<evidence type="ECO:0008006" key="4">
    <source>
        <dbReference type="Google" id="ProtNLM"/>
    </source>
</evidence>
<dbReference type="GO" id="GO:0050660">
    <property type="term" value="F:flavin adenine dinucleotide binding"/>
    <property type="evidence" value="ECO:0007669"/>
    <property type="project" value="InterPro"/>
</dbReference>
<dbReference type="Gene3D" id="3.50.50.60">
    <property type="entry name" value="FAD/NAD(P)-binding domain"/>
    <property type="match status" value="1"/>
</dbReference>
<dbReference type="InterPro" id="IPR012132">
    <property type="entry name" value="GMC_OxRdtase"/>
</dbReference>
<proteinExistence type="inferred from homology"/>
<dbReference type="InterPro" id="IPR036188">
    <property type="entry name" value="FAD/NAD-bd_sf"/>
</dbReference>
<sequence>MLSGIGPADALRGHGIAPVAKLPGVGENLHDHPRAAIVYRGARPVPPAASNHGEALGLLRSDPAVDRTDLQIAIVDVPMIPPRCADPRRATRSRRR</sequence>
<keyword evidence="3" id="KW-1185">Reference proteome</keyword>
<evidence type="ECO:0000313" key="2">
    <source>
        <dbReference type="EMBL" id="GGJ28161.1"/>
    </source>
</evidence>
<comment type="similarity">
    <text evidence="1">Belongs to the GMC oxidoreductase family.</text>
</comment>
<dbReference type="PANTHER" id="PTHR11552">
    <property type="entry name" value="GLUCOSE-METHANOL-CHOLINE GMC OXIDOREDUCTASE"/>
    <property type="match status" value="1"/>
</dbReference>
<dbReference type="Proteomes" id="UP000657574">
    <property type="component" value="Unassembled WGS sequence"/>
</dbReference>
<reference evidence="2" key="1">
    <citation type="journal article" date="2014" name="Int. J. Syst. Evol. Microbiol.">
        <title>Complete genome sequence of Corynebacterium casei LMG S-19264T (=DSM 44701T), isolated from a smear-ripened cheese.</title>
        <authorList>
            <consortium name="US DOE Joint Genome Institute (JGI-PGF)"/>
            <person name="Walter F."/>
            <person name="Albersmeier A."/>
            <person name="Kalinowski J."/>
            <person name="Ruckert C."/>
        </authorList>
    </citation>
    <scope>NUCLEOTIDE SEQUENCE</scope>
    <source>
        <strain evidence="2">JCM 3086</strain>
    </source>
</reference>
<organism evidence="2 3">
    <name type="scientific">Streptomyces brasiliensis</name>
    <dbReference type="NCBI Taxonomy" id="1954"/>
    <lineage>
        <taxon>Bacteria</taxon>
        <taxon>Bacillati</taxon>
        <taxon>Actinomycetota</taxon>
        <taxon>Actinomycetes</taxon>
        <taxon>Kitasatosporales</taxon>
        <taxon>Streptomycetaceae</taxon>
        <taxon>Streptomyces</taxon>
    </lineage>
</organism>
<evidence type="ECO:0000313" key="3">
    <source>
        <dbReference type="Proteomes" id="UP000657574"/>
    </source>
</evidence>
<dbReference type="AlphaFoldDB" id="A0A917KT29"/>